<dbReference type="AlphaFoldDB" id="A0A0Q3K9E5"/>
<dbReference type="EnsemblPlants" id="KQK07521">
    <property type="protein sequence ID" value="KQK07521"/>
    <property type="gene ID" value="BRADI_2g36016v3"/>
</dbReference>
<dbReference type="Gramene" id="KQK07521">
    <property type="protein sequence ID" value="KQK07521"/>
    <property type="gene ID" value="BRADI_2g36016v3"/>
</dbReference>
<feature type="compositionally biased region" description="Low complexity" evidence="1">
    <location>
        <begin position="13"/>
        <end position="22"/>
    </location>
</feature>
<protein>
    <submittedName>
        <fullName evidence="2 3">Uncharacterized protein</fullName>
    </submittedName>
</protein>
<proteinExistence type="predicted"/>
<evidence type="ECO:0000256" key="1">
    <source>
        <dbReference type="SAM" id="MobiDB-lite"/>
    </source>
</evidence>
<name>A0A0Q3K9E5_BRADI</name>
<reference evidence="2 3" key="1">
    <citation type="journal article" date="2010" name="Nature">
        <title>Genome sequencing and analysis of the model grass Brachypodium distachyon.</title>
        <authorList>
            <consortium name="International Brachypodium Initiative"/>
        </authorList>
    </citation>
    <scope>NUCLEOTIDE SEQUENCE [LARGE SCALE GENOMIC DNA]</scope>
    <source>
        <strain evidence="2 3">Bd21</strain>
    </source>
</reference>
<gene>
    <name evidence="2" type="ORF">BRADI_2g36016v3</name>
</gene>
<dbReference type="Proteomes" id="UP000008810">
    <property type="component" value="Chromosome 2"/>
</dbReference>
<feature type="region of interest" description="Disordered" evidence="1">
    <location>
        <begin position="1"/>
        <end position="35"/>
    </location>
</feature>
<reference evidence="3" key="3">
    <citation type="submission" date="2018-08" db="UniProtKB">
        <authorList>
            <consortium name="EnsemblPlants"/>
        </authorList>
    </citation>
    <scope>IDENTIFICATION</scope>
    <source>
        <strain evidence="3">cv. Bd21</strain>
    </source>
</reference>
<organism evidence="2">
    <name type="scientific">Brachypodium distachyon</name>
    <name type="common">Purple false brome</name>
    <name type="synonym">Trachynia distachya</name>
    <dbReference type="NCBI Taxonomy" id="15368"/>
    <lineage>
        <taxon>Eukaryota</taxon>
        <taxon>Viridiplantae</taxon>
        <taxon>Streptophyta</taxon>
        <taxon>Embryophyta</taxon>
        <taxon>Tracheophyta</taxon>
        <taxon>Spermatophyta</taxon>
        <taxon>Magnoliopsida</taxon>
        <taxon>Liliopsida</taxon>
        <taxon>Poales</taxon>
        <taxon>Poaceae</taxon>
        <taxon>BOP clade</taxon>
        <taxon>Pooideae</taxon>
        <taxon>Stipodae</taxon>
        <taxon>Brachypodieae</taxon>
        <taxon>Brachypodium</taxon>
    </lineage>
</organism>
<keyword evidence="4" id="KW-1185">Reference proteome</keyword>
<dbReference type="EMBL" id="CM000881">
    <property type="protein sequence ID" value="KQK07521.1"/>
    <property type="molecule type" value="Genomic_DNA"/>
</dbReference>
<reference evidence="2" key="2">
    <citation type="submission" date="2017-06" db="EMBL/GenBank/DDBJ databases">
        <title>WGS assembly of Brachypodium distachyon.</title>
        <authorList>
            <consortium name="The International Brachypodium Initiative"/>
            <person name="Lucas S."/>
            <person name="Harmon-Smith M."/>
            <person name="Lail K."/>
            <person name="Tice H."/>
            <person name="Grimwood J."/>
            <person name="Bruce D."/>
            <person name="Barry K."/>
            <person name="Shu S."/>
            <person name="Lindquist E."/>
            <person name="Wang M."/>
            <person name="Pitluck S."/>
            <person name="Vogel J.P."/>
            <person name="Garvin D.F."/>
            <person name="Mockler T.C."/>
            <person name="Schmutz J."/>
            <person name="Rokhsar D."/>
            <person name="Bevan M.W."/>
        </authorList>
    </citation>
    <scope>NUCLEOTIDE SEQUENCE</scope>
    <source>
        <strain evidence="2">Bd21</strain>
    </source>
</reference>
<sequence length="108" mass="10981">MAAAAVKRPPPWKAAKGSSTPASGGGAGTKKKAVRKRKWVPLPPLLAPGTAVEVLRNGAWVGGGTVTIRNDRAYMVSLDRGSMTVVLTRARVRPAAAAVVPAAAGDGQ</sequence>
<evidence type="ECO:0000313" key="4">
    <source>
        <dbReference type="Proteomes" id="UP000008810"/>
    </source>
</evidence>
<accession>A0A0Q3K9E5</accession>
<evidence type="ECO:0000313" key="3">
    <source>
        <dbReference type="EnsemblPlants" id="KQK07521"/>
    </source>
</evidence>
<dbReference type="InParanoid" id="A0A0Q3K9E5"/>
<dbReference type="OrthoDB" id="716359at2759"/>
<evidence type="ECO:0000313" key="2">
    <source>
        <dbReference type="EMBL" id="KQK07521.1"/>
    </source>
</evidence>